<feature type="transmembrane region" description="Helical" evidence="5">
    <location>
        <begin position="440"/>
        <end position="462"/>
    </location>
</feature>
<dbReference type="InterPro" id="IPR004841">
    <property type="entry name" value="AA-permease/SLC12A_dom"/>
</dbReference>
<dbReference type="GO" id="GO:0055085">
    <property type="term" value="P:transmembrane transport"/>
    <property type="evidence" value="ECO:0007669"/>
    <property type="project" value="InterPro"/>
</dbReference>
<dbReference type="EMBL" id="CP001631">
    <property type="protein sequence ID" value="ACU53817.1"/>
    <property type="molecule type" value="Genomic_DNA"/>
</dbReference>
<reference evidence="7 8" key="1">
    <citation type="journal article" date="2009" name="Stand. Genomic Sci.">
        <title>Complete genome sequence of Acidimicrobium ferrooxidans type strain (ICP).</title>
        <authorList>
            <person name="Clum A."/>
            <person name="Nolan M."/>
            <person name="Lang E."/>
            <person name="Glavina Del Rio T."/>
            <person name="Tice H."/>
            <person name="Copeland A."/>
            <person name="Cheng J.F."/>
            <person name="Lucas S."/>
            <person name="Chen F."/>
            <person name="Bruce D."/>
            <person name="Goodwin L."/>
            <person name="Pitluck S."/>
            <person name="Ivanova N."/>
            <person name="Mavrommatis K."/>
            <person name="Mikhailova N."/>
            <person name="Pati A."/>
            <person name="Chen A."/>
            <person name="Palaniappan K."/>
            <person name="Goker M."/>
            <person name="Spring S."/>
            <person name="Land M."/>
            <person name="Hauser L."/>
            <person name="Chang Y.J."/>
            <person name="Jeffries C.C."/>
            <person name="Chain P."/>
            <person name="Bristow J."/>
            <person name="Eisen J.A."/>
            <person name="Markowitz V."/>
            <person name="Hugenholtz P."/>
            <person name="Kyrpides N.C."/>
            <person name="Klenk H.P."/>
            <person name="Lapidus A."/>
        </authorList>
    </citation>
    <scope>NUCLEOTIDE SEQUENCE [LARGE SCALE GENOMIC DNA]</scope>
    <source>
        <strain evidence="8">DSM 10331 / JCM 15462 / NBRC 103882 / ICP</strain>
    </source>
</reference>
<evidence type="ECO:0000256" key="2">
    <source>
        <dbReference type="ARBA" id="ARBA00022692"/>
    </source>
</evidence>
<accession>C7LYK9</accession>
<dbReference type="PANTHER" id="PTHR42770:SF16">
    <property type="entry name" value="AMINO ACID PERMEASE"/>
    <property type="match status" value="1"/>
</dbReference>
<feature type="transmembrane region" description="Helical" evidence="5">
    <location>
        <begin position="226"/>
        <end position="248"/>
    </location>
</feature>
<proteinExistence type="predicted"/>
<feature type="transmembrane region" description="Helical" evidence="5">
    <location>
        <begin position="407"/>
        <end position="428"/>
    </location>
</feature>
<feature type="transmembrane region" description="Helical" evidence="5">
    <location>
        <begin position="12"/>
        <end position="32"/>
    </location>
</feature>
<dbReference type="PIRSF" id="PIRSF006060">
    <property type="entry name" value="AA_transporter"/>
    <property type="match status" value="1"/>
</dbReference>
<evidence type="ECO:0000313" key="8">
    <source>
        <dbReference type="Proteomes" id="UP000000771"/>
    </source>
</evidence>
<feature type="transmembrane region" description="Helical" evidence="5">
    <location>
        <begin position="260"/>
        <end position="280"/>
    </location>
</feature>
<feature type="transmembrane region" description="Helical" evidence="5">
    <location>
        <begin position="146"/>
        <end position="167"/>
    </location>
</feature>
<dbReference type="PANTHER" id="PTHR42770">
    <property type="entry name" value="AMINO ACID TRANSPORTER-RELATED"/>
    <property type="match status" value="1"/>
</dbReference>
<dbReference type="GO" id="GO:0016020">
    <property type="term" value="C:membrane"/>
    <property type="evidence" value="ECO:0007669"/>
    <property type="project" value="UniProtKB-SubCell"/>
</dbReference>
<feature type="transmembrane region" description="Helical" evidence="5">
    <location>
        <begin position="118"/>
        <end position="140"/>
    </location>
</feature>
<name>C7LYK9_ACIFD</name>
<evidence type="ECO:0000256" key="3">
    <source>
        <dbReference type="ARBA" id="ARBA00022989"/>
    </source>
</evidence>
<dbReference type="Gene3D" id="1.20.1740.10">
    <property type="entry name" value="Amino acid/polyamine transporter I"/>
    <property type="match status" value="1"/>
</dbReference>
<evidence type="ECO:0000256" key="1">
    <source>
        <dbReference type="ARBA" id="ARBA00004141"/>
    </source>
</evidence>
<feature type="domain" description="Amino acid permease/ SLC12A" evidence="6">
    <location>
        <begin position="43"/>
        <end position="492"/>
    </location>
</feature>
<comment type="subcellular location">
    <subcellularLocation>
        <location evidence="1">Membrane</location>
        <topology evidence="1">Multi-pass membrane protein</topology>
    </subcellularLocation>
</comment>
<evidence type="ECO:0000256" key="5">
    <source>
        <dbReference type="SAM" id="Phobius"/>
    </source>
</evidence>
<keyword evidence="2 5" id="KW-0812">Transmembrane</keyword>
<dbReference type="HOGENOM" id="CLU_516410_0_0_11"/>
<feature type="transmembrane region" description="Helical" evidence="5">
    <location>
        <begin position="52"/>
        <end position="70"/>
    </location>
</feature>
<keyword evidence="4 5" id="KW-0472">Membrane</keyword>
<dbReference type="eggNOG" id="COG0531">
    <property type="taxonomic scope" value="Bacteria"/>
</dbReference>
<feature type="transmembrane region" description="Helical" evidence="5">
    <location>
        <begin position="326"/>
        <end position="353"/>
    </location>
</feature>
<feature type="transmembrane region" description="Helical" evidence="5">
    <location>
        <begin position="474"/>
        <end position="492"/>
    </location>
</feature>
<dbReference type="STRING" id="525909.Afer_0872"/>
<protein>
    <submittedName>
        <fullName evidence="7">Amino acid permease-associated region</fullName>
    </submittedName>
</protein>
<dbReference type="AlphaFoldDB" id="C7LYK9"/>
<sequence>MAASEQQMHRTLTLTGVTVNGMALIAPGAFLWTTFQEQAAQTNHGQPTGLDMWTGLLFAFILAMLTAWSYSQLARIYPDAGTGSTYYFAEAAFLDQNHPRFTATARAVKFAFGWISHLYYWIYPGIMVAFIGTLIGYIIGAVGGVTLSWLELSVIAVVAAAGIGYIAYRGITGSTMTALVINVIQIVTLVAMTALFFIAFRVAHPDGGYVQASALSVILPHSFVNLLYQSTIAILLLVGFESITALGAEARNPERDIQRGVLIALAIQGGFSYLLEYFGANFALGSATMAGQPGANVFAKAGNDAAPIGTMVQNAADRMFHGGGEAAALIVAATVLIALIGTTLACINTAVRVSYSMARDRELPSVIGWLHGRFATPHGGILVISAISAVVAIYGVHTVDNLTQITLASNIGTFLVYGMTCVIAIVAFSRRADRSLLAHVLAPGLGALMNLAELAGVVYLAIAGGGSGATDAVKAIGVVLAWTIVGLVWYWANPHRHHAKSIVGERATRRLGGAGRGVSAAAETP</sequence>
<keyword evidence="8" id="KW-1185">Reference proteome</keyword>
<organism evidence="7 8">
    <name type="scientific">Acidimicrobium ferrooxidans (strain DSM 10331 / JCM 15462 / NBRC 103882 / ICP)</name>
    <dbReference type="NCBI Taxonomy" id="525909"/>
    <lineage>
        <taxon>Bacteria</taxon>
        <taxon>Bacillati</taxon>
        <taxon>Actinomycetota</taxon>
        <taxon>Acidimicrobiia</taxon>
        <taxon>Acidimicrobiales</taxon>
        <taxon>Acidimicrobiaceae</taxon>
        <taxon>Acidimicrobium</taxon>
    </lineage>
</organism>
<dbReference type="Pfam" id="PF00324">
    <property type="entry name" value="AA_permease"/>
    <property type="match status" value="1"/>
</dbReference>
<evidence type="ECO:0000256" key="4">
    <source>
        <dbReference type="ARBA" id="ARBA00023136"/>
    </source>
</evidence>
<evidence type="ECO:0000259" key="6">
    <source>
        <dbReference type="Pfam" id="PF00324"/>
    </source>
</evidence>
<gene>
    <name evidence="7" type="ordered locus">Afer_0872</name>
</gene>
<dbReference type="RefSeq" id="WP_015798306.1">
    <property type="nucleotide sequence ID" value="NC_013124.1"/>
</dbReference>
<feature type="transmembrane region" description="Helical" evidence="5">
    <location>
        <begin position="374"/>
        <end position="395"/>
    </location>
</feature>
<keyword evidence="3 5" id="KW-1133">Transmembrane helix</keyword>
<feature type="transmembrane region" description="Helical" evidence="5">
    <location>
        <begin position="179"/>
        <end position="200"/>
    </location>
</feature>
<dbReference type="Proteomes" id="UP000000771">
    <property type="component" value="Chromosome"/>
</dbReference>
<dbReference type="KEGG" id="afo:Afer_0872"/>
<evidence type="ECO:0000313" key="7">
    <source>
        <dbReference type="EMBL" id="ACU53817.1"/>
    </source>
</evidence>
<dbReference type="InterPro" id="IPR050367">
    <property type="entry name" value="APC_superfamily"/>
</dbReference>
<dbReference type="OrthoDB" id="9762947at2"/>